<reference evidence="2" key="1">
    <citation type="journal article" date="2019" name="Int. J. Syst. Evol. Microbiol.">
        <title>The Global Catalogue of Microorganisms (GCM) 10K type strain sequencing project: providing services to taxonomists for standard genome sequencing and annotation.</title>
        <authorList>
            <consortium name="The Broad Institute Genomics Platform"/>
            <consortium name="The Broad Institute Genome Sequencing Center for Infectious Disease"/>
            <person name="Wu L."/>
            <person name="Ma J."/>
        </authorList>
    </citation>
    <scope>NUCLEOTIDE SEQUENCE [LARGE SCALE GENOMIC DNA]</scope>
    <source>
        <strain evidence="2">CCUG 62763</strain>
    </source>
</reference>
<evidence type="ECO:0000313" key="1">
    <source>
        <dbReference type="EMBL" id="MFC4692621.1"/>
    </source>
</evidence>
<gene>
    <name evidence="1" type="ORF">ACFO3M_04395</name>
</gene>
<proteinExistence type="predicted"/>
<name>A0ABV9LEL7_9ACTN</name>
<protein>
    <submittedName>
        <fullName evidence="1">Uncharacterized protein</fullName>
    </submittedName>
</protein>
<comment type="caution">
    <text evidence="1">The sequence shown here is derived from an EMBL/GenBank/DDBJ whole genome shotgun (WGS) entry which is preliminary data.</text>
</comment>
<organism evidence="1 2">
    <name type="scientific">Geodermatophilus arenarius</name>
    <dbReference type="NCBI Taxonomy" id="1137990"/>
    <lineage>
        <taxon>Bacteria</taxon>
        <taxon>Bacillati</taxon>
        <taxon>Actinomycetota</taxon>
        <taxon>Actinomycetes</taxon>
        <taxon>Geodermatophilales</taxon>
        <taxon>Geodermatophilaceae</taxon>
        <taxon>Geodermatophilus</taxon>
    </lineage>
</organism>
<keyword evidence="2" id="KW-1185">Reference proteome</keyword>
<sequence>MSLVSCSGDSCSVTLGGSGARAHVLGTTIGLTGTDGDRATLRVEDRDVSCTVGRTTSAGGLQLTCTEVADGRVAFTVTRG</sequence>
<evidence type="ECO:0000313" key="2">
    <source>
        <dbReference type="Proteomes" id="UP001596025"/>
    </source>
</evidence>
<dbReference type="EMBL" id="JBHSGR010000003">
    <property type="protein sequence ID" value="MFC4692621.1"/>
    <property type="molecule type" value="Genomic_DNA"/>
</dbReference>
<accession>A0ABV9LEL7</accession>
<dbReference type="Proteomes" id="UP001596025">
    <property type="component" value="Unassembled WGS sequence"/>
</dbReference>
<dbReference type="RefSeq" id="WP_387986836.1">
    <property type="nucleotide sequence ID" value="NZ_JBHSGR010000003.1"/>
</dbReference>